<dbReference type="SUPFAM" id="SSF55804">
    <property type="entry name" value="Phoshotransferase/anion transport protein"/>
    <property type="match status" value="1"/>
</dbReference>
<organism evidence="2 3">
    <name type="scientific">Motilimonas cestriensis</name>
    <dbReference type="NCBI Taxonomy" id="2742685"/>
    <lineage>
        <taxon>Bacteria</taxon>
        <taxon>Pseudomonadati</taxon>
        <taxon>Pseudomonadota</taxon>
        <taxon>Gammaproteobacteria</taxon>
        <taxon>Alteromonadales</taxon>
        <taxon>Alteromonadales genera incertae sedis</taxon>
        <taxon>Motilimonas</taxon>
    </lineage>
</organism>
<dbReference type="Proteomes" id="UP001201273">
    <property type="component" value="Unassembled WGS sequence"/>
</dbReference>
<reference evidence="2 3" key="1">
    <citation type="journal article" date="2022" name="Environ. Microbiol. Rep.">
        <title>Eco-phylogenetic analyses reveal divergent evolution of vitamin B12 metabolism in the marine bacterial family 'Psychromonadaceae'.</title>
        <authorList>
            <person name="Jin X."/>
            <person name="Yang Y."/>
            <person name="Cao H."/>
            <person name="Gao B."/>
            <person name="Zhao Z."/>
        </authorList>
    </citation>
    <scope>NUCLEOTIDE SEQUENCE [LARGE SCALE GENOMIC DNA]</scope>
    <source>
        <strain evidence="2 3">MKS20</strain>
    </source>
</reference>
<feature type="domain" description="PTS EIIA type-2" evidence="1">
    <location>
        <begin position="4"/>
        <end position="153"/>
    </location>
</feature>
<dbReference type="PROSITE" id="PS51094">
    <property type="entry name" value="PTS_EIIA_TYPE_2"/>
    <property type="match status" value="1"/>
</dbReference>
<keyword evidence="3" id="KW-1185">Reference proteome</keyword>
<comment type="caution">
    <text evidence="2">The sequence shown here is derived from an EMBL/GenBank/DDBJ whole genome shotgun (WGS) entry which is preliminary data.</text>
</comment>
<dbReference type="Pfam" id="PF00359">
    <property type="entry name" value="PTS_EIIA_2"/>
    <property type="match status" value="1"/>
</dbReference>
<dbReference type="RefSeq" id="WP_233054561.1">
    <property type="nucleotide sequence ID" value="NZ_JAIMJA010000025.1"/>
</dbReference>
<evidence type="ECO:0000313" key="3">
    <source>
        <dbReference type="Proteomes" id="UP001201273"/>
    </source>
</evidence>
<keyword evidence="2" id="KW-0813">Transport</keyword>
<proteinExistence type="predicted"/>
<dbReference type="InterPro" id="IPR016152">
    <property type="entry name" value="PTrfase/Anion_transptr"/>
</dbReference>
<protein>
    <submittedName>
        <fullName evidence="2">PTS sugar transporter subunit IIA</fullName>
    </submittedName>
</protein>
<dbReference type="PANTHER" id="PTHR47738:SF1">
    <property type="entry name" value="NITROGEN REGULATORY PROTEIN"/>
    <property type="match status" value="1"/>
</dbReference>
<sequence>MSEHLISQQTILLDFAADSKTDALYKICAHLFLMRKTQNPAGLYDDIIKREAIVSTFAGQHTAIPHVISSHVSEPVLCFVRLSNQDFVWNDNDEDVRIIFFLSVPEQKDLKQLRESQSHVFSSIAQLMQDTHIMDLWLTTNDEQVILDSLKTAFQSNLNKKII</sequence>
<evidence type="ECO:0000259" key="1">
    <source>
        <dbReference type="PROSITE" id="PS51094"/>
    </source>
</evidence>
<dbReference type="EMBL" id="JAIMJA010000025">
    <property type="protein sequence ID" value="MCE2596829.1"/>
    <property type="molecule type" value="Genomic_DNA"/>
</dbReference>
<keyword evidence="2" id="KW-0762">Sugar transport</keyword>
<dbReference type="Gene3D" id="3.40.930.10">
    <property type="entry name" value="Mannitol-specific EII, Chain A"/>
    <property type="match status" value="1"/>
</dbReference>
<dbReference type="PANTHER" id="PTHR47738">
    <property type="entry name" value="PTS SYSTEM FRUCTOSE-LIKE EIIA COMPONENT-RELATED"/>
    <property type="match status" value="1"/>
</dbReference>
<dbReference type="InterPro" id="IPR002178">
    <property type="entry name" value="PTS_EIIA_type-2_dom"/>
</dbReference>
<accession>A0ABS8WCQ5</accession>
<dbReference type="InterPro" id="IPR051541">
    <property type="entry name" value="PTS_SugarTrans_NitroReg"/>
</dbReference>
<evidence type="ECO:0000313" key="2">
    <source>
        <dbReference type="EMBL" id="MCE2596829.1"/>
    </source>
</evidence>
<gene>
    <name evidence="2" type="ORF">K6Y31_18805</name>
</gene>
<name>A0ABS8WCQ5_9GAMM</name>